<keyword evidence="2 7" id="KW-0678">Repressor</keyword>
<dbReference type="Gene3D" id="1.10.10.10">
    <property type="entry name" value="Winged helix-like DNA-binding domain superfamily/Winged helix DNA-binding domain"/>
    <property type="match status" value="1"/>
</dbReference>
<dbReference type="InterPro" id="IPR003781">
    <property type="entry name" value="CoA-bd"/>
</dbReference>
<dbReference type="NCBIfam" id="NF003989">
    <property type="entry name" value="PRK05472.1-3"/>
    <property type="match status" value="1"/>
</dbReference>
<dbReference type="InterPro" id="IPR036291">
    <property type="entry name" value="NAD(P)-bd_dom_sf"/>
</dbReference>
<dbReference type="Pfam" id="PF02629">
    <property type="entry name" value="CoA_binding"/>
    <property type="match status" value="1"/>
</dbReference>
<keyword evidence="5 7" id="KW-0238">DNA-binding</keyword>
<dbReference type="InterPro" id="IPR036388">
    <property type="entry name" value="WH-like_DNA-bd_sf"/>
</dbReference>
<dbReference type="Proteomes" id="UP001232493">
    <property type="component" value="Chromosome"/>
</dbReference>
<comment type="subunit">
    <text evidence="7">Homodimer.</text>
</comment>
<dbReference type="InterPro" id="IPR058236">
    <property type="entry name" value="Rex_actinobacterial-type"/>
</dbReference>
<evidence type="ECO:0000259" key="8">
    <source>
        <dbReference type="SMART" id="SM00881"/>
    </source>
</evidence>
<evidence type="ECO:0000256" key="7">
    <source>
        <dbReference type="HAMAP-Rule" id="MF_01131"/>
    </source>
</evidence>
<dbReference type="Pfam" id="PF06971">
    <property type="entry name" value="Put_DNA-bind_N"/>
    <property type="match status" value="1"/>
</dbReference>
<comment type="similarity">
    <text evidence="7">Belongs to the transcriptional regulatory Rex family.</text>
</comment>
<dbReference type="Gene3D" id="3.40.50.720">
    <property type="entry name" value="NAD(P)-binding Rossmann-like Domain"/>
    <property type="match status" value="1"/>
</dbReference>
<evidence type="ECO:0000256" key="3">
    <source>
        <dbReference type="ARBA" id="ARBA00023015"/>
    </source>
</evidence>
<keyword evidence="3 7" id="KW-0805">Transcription regulation</keyword>
<dbReference type="EMBL" id="CP069362">
    <property type="protein sequence ID" value="WGS64774.1"/>
    <property type="molecule type" value="Genomic_DNA"/>
</dbReference>
<dbReference type="NCBIfam" id="NF003992">
    <property type="entry name" value="PRK05472.2-1"/>
    <property type="match status" value="1"/>
</dbReference>
<dbReference type="SMART" id="SM00881">
    <property type="entry name" value="CoA_binding"/>
    <property type="match status" value="1"/>
</dbReference>
<dbReference type="RefSeq" id="WP_280998665.1">
    <property type="nucleotide sequence ID" value="NZ_CP069362.1"/>
</dbReference>
<accession>A0ABY8PQ59</accession>
<keyword evidence="1 7" id="KW-0963">Cytoplasm</keyword>
<evidence type="ECO:0000256" key="1">
    <source>
        <dbReference type="ARBA" id="ARBA00022490"/>
    </source>
</evidence>
<dbReference type="InterPro" id="IPR022876">
    <property type="entry name" value="Tscrpt_rep_Rex"/>
</dbReference>
<evidence type="ECO:0000256" key="6">
    <source>
        <dbReference type="ARBA" id="ARBA00023163"/>
    </source>
</evidence>
<feature type="DNA-binding region" description="H-T-H motif" evidence="7">
    <location>
        <begin position="16"/>
        <end position="55"/>
    </location>
</feature>
<dbReference type="SUPFAM" id="SSF51735">
    <property type="entry name" value="NAD(P)-binding Rossmann-fold domains"/>
    <property type="match status" value="1"/>
</dbReference>
<keyword evidence="6 7" id="KW-0804">Transcription</keyword>
<evidence type="ECO:0000256" key="5">
    <source>
        <dbReference type="ARBA" id="ARBA00023125"/>
    </source>
</evidence>
<feature type="binding site" evidence="7">
    <location>
        <begin position="90"/>
        <end position="95"/>
    </location>
    <ligand>
        <name>NAD(+)</name>
        <dbReference type="ChEBI" id="CHEBI:57540"/>
    </ligand>
</feature>
<dbReference type="NCBIfam" id="NF003996">
    <property type="entry name" value="PRK05472.2-5"/>
    <property type="match status" value="1"/>
</dbReference>
<sequence length="218" mass="24144">MKNPKIPKPTIKRLAMYYRCLENKKSAGMQKTSSKDLADSLHIKASQIRKDLSYFGEFGKRGVGYDIDKLMNSIKTILGLNKKWNVAIVGVGNLGSAIANYTGLEKSGFYIKAAFDKNKNKVGTQISAGILVYDMRDLKKVCKEKNIEIAILTVPSEVAQKVANQLVETGIKGILNFAPISLTLPESISVENVDFTISLKSLTYDIISSNKNLYEIEE</sequence>
<protein>
    <recommendedName>
        <fullName evidence="7">Redox-sensing transcriptional repressor Rex</fullName>
    </recommendedName>
</protein>
<dbReference type="NCBIfam" id="NF003993">
    <property type="entry name" value="PRK05472.2-2"/>
    <property type="match status" value="1"/>
</dbReference>
<dbReference type="HAMAP" id="MF_01131">
    <property type="entry name" value="Rex"/>
    <property type="match status" value="1"/>
</dbReference>
<evidence type="ECO:0000313" key="10">
    <source>
        <dbReference type="Proteomes" id="UP001232493"/>
    </source>
</evidence>
<feature type="domain" description="CoA-binding" evidence="8">
    <location>
        <begin position="79"/>
        <end position="181"/>
    </location>
</feature>
<dbReference type="InterPro" id="IPR036390">
    <property type="entry name" value="WH_DNA-bd_sf"/>
</dbReference>
<reference evidence="9 10" key="1">
    <citation type="submission" date="2021-02" db="EMBL/GenBank/DDBJ databases">
        <title>Characterization of Marinitoga sp. nov. str. BP5-C20A.</title>
        <authorList>
            <person name="Erauso G."/>
            <person name="Postec A."/>
        </authorList>
    </citation>
    <scope>NUCLEOTIDE SEQUENCE [LARGE SCALE GENOMIC DNA]</scope>
    <source>
        <strain evidence="9 10">BP5-C20A</strain>
    </source>
</reference>
<dbReference type="InterPro" id="IPR009718">
    <property type="entry name" value="Rex_DNA-bd_C_dom"/>
</dbReference>
<dbReference type="NCBIfam" id="NF003995">
    <property type="entry name" value="PRK05472.2-4"/>
    <property type="match status" value="1"/>
</dbReference>
<keyword evidence="10" id="KW-1185">Reference proteome</keyword>
<name>A0ABY8PQ59_9BACT</name>
<evidence type="ECO:0000256" key="2">
    <source>
        <dbReference type="ARBA" id="ARBA00022491"/>
    </source>
</evidence>
<evidence type="ECO:0000313" key="9">
    <source>
        <dbReference type="EMBL" id="WGS64774.1"/>
    </source>
</evidence>
<dbReference type="SUPFAM" id="SSF46785">
    <property type="entry name" value="Winged helix' DNA-binding domain"/>
    <property type="match status" value="1"/>
</dbReference>
<evidence type="ECO:0000256" key="4">
    <source>
        <dbReference type="ARBA" id="ARBA00023027"/>
    </source>
</evidence>
<gene>
    <name evidence="7" type="primary">rex</name>
    <name evidence="9" type="ORF">JRV97_10505</name>
</gene>
<dbReference type="PANTHER" id="PTHR35786:SF1">
    <property type="entry name" value="REDOX-SENSING TRANSCRIPTIONAL REPRESSOR REX 1"/>
    <property type="match status" value="1"/>
</dbReference>
<proteinExistence type="inferred from homology"/>
<comment type="subcellular location">
    <subcellularLocation>
        <location evidence="7">Cytoplasm</location>
    </subcellularLocation>
</comment>
<comment type="function">
    <text evidence="7">Modulates transcription in response to changes in cellular NADH/NAD(+) redox state.</text>
</comment>
<dbReference type="PANTHER" id="PTHR35786">
    <property type="entry name" value="REDOX-SENSING TRANSCRIPTIONAL REPRESSOR REX"/>
    <property type="match status" value="1"/>
</dbReference>
<keyword evidence="4 7" id="KW-0520">NAD</keyword>
<organism evidence="9 10">
    <name type="scientific">Marinitoga aeolica</name>
    <dbReference type="NCBI Taxonomy" id="2809031"/>
    <lineage>
        <taxon>Bacteria</taxon>
        <taxon>Thermotogati</taxon>
        <taxon>Thermotogota</taxon>
        <taxon>Thermotogae</taxon>
        <taxon>Petrotogales</taxon>
        <taxon>Petrotogaceae</taxon>
        <taxon>Marinitoga</taxon>
    </lineage>
</organism>
<dbReference type="NCBIfam" id="NF003994">
    <property type="entry name" value="PRK05472.2-3"/>
    <property type="match status" value="1"/>
</dbReference>